<proteinExistence type="inferred from homology"/>
<dbReference type="PROSITE" id="PS51257">
    <property type="entry name" value="PROKAR_LIPOPROTEIN"/>
    <property type="match status" value="1"/>
</dbReference>
<evidence type="ECO:0000256" key="3">
    <source>
        <dbReference type="ARBA" id="ARBA00022448"/>
    </source>
</evidence>
<evidence type="ECO:0000313" key="9">
    <source>
        <dbReference type="EMBL" id="SFQ49645.1"/>
    </source>
</evidence>
<dbReference type="Pfam" id="PF01497">
    <property type="entry name" value="Peripla_BP_2"/>
    <property type="match status" value="1"/>
</dbReference>
<keyword evidence="4 7" id="KW-0732">Signal</keyword>
<dbReference type="GeneID" id="93710386"/>
<gene>
    <name evidence="9" type="ORF">SAMN02745910_01689</name>
</gene>
<dbReference type="InterPro" id="IPR033870">
    <property type="entry name" value="FatB"/>
</dbReference>
<dbReference type="EMBL" id="FOXX01000003">
    <property type="protein sequence ID" value="SFQ49645.1"/>
    <property type="molecule type" value="Genomic_DNA"/>
</dbReference>
<reference evidence="9 10" key="1">
    <citation type="submission" date="2016-10" db="EMBL/GenBank/DDBJ databases">
        <authorList>
            <person name="Varghese N."/>
            <person name="Submissions S."/>
        </authorList>
    </citation>
    <scope>NUCLEOTIDE SEQUENCE [LARGE SCALE GENOMIC DNA]</scope>
    <source>
        <strain evidence="9 10">DSM 13796</strain>
    </source>
</reference>
<protein>
    <submittedName>
        <fullName evidence="9">Iron complex transport system substrate-binding protein</fullName>
    </submittedName>
</protein>
<evidence type="ECO:0000256" key="6">
    <source>
        <dbReference type="SAM" id="MobiDB-lite"/>
    </source>
</evidence>
<evidence type="ECO:0000256" key="2">
    <source>
        <dbReference type="ARBA" id="ARBA00008814"/>
    </source>
</evidence>
<dbReference type="InterPro" id="IPR002491">
    <property type="entry name" value="ABC_transptr_periplasmic_BD"/>
</dbReference>
<keyword evidence="10" id="KW-1185">Reference proteome</keyword>
<feature type="coiled-coil region" evidence="5">
    <location>
        <begin position="167"/>
        <end position="194"/>
    </location>
</feature>
<feature type="region of interest" description="Disordered" evidence="6">
    <location>
        <begin position="23"/>
        <end position="43"/>
    </location>
</feature>
<evidence type="ECO:0000313" key="10">
    <source>
        <dbReference type="Proteomes" id="UP000182762"/>
    </source>
</evidence>
<dbReference type="RefSeq" id="WP_061805097.1">
    <property type="nucleotide sequence ID" value="NZ_FOXX01000003.1"/>
</dbReference>
<evidence type="ECO:0000256" key="7">
    <source>
        <dbReference type="SAM" id="SignalP"/>
    </source>
</evidence>
<accession>A0A1I5Z006</accession>
<dbReference type="PROSITE" id="PS50983">
    <property type="entry name" value="FE_B12_PBP"/>
    <property type="match status" value="1"/>
</dbReference>
<comment type="subcellular location">
    <subcellularLocation>
        <location evidence="1">Cell membrane</location>
        <topology evidence="1">Lipid-anchor</topology>
    </subcellularLocation>
</comment>
<evidence type="ECO:0000256" key="4">
    <source>
        <dbReference type="ARBA" id="ARBA00022729"/>
    </source>
</evidence>
<name>A0A1I5Z006_9BACI</name>
<keyword evidence="3" id="KW-0813">Transport</keyword>
<dbReference type="Gene3D" id="3.40.50.1980">
    <property type="entry name" value="Nitrogenase molybdenum iron protein domain"/>
    <property type="match status" value="2"/>
</dbReference>
<dbReference type="CDD" id="cd01140">
    <property type="entry name" value="FatB"/>
    <property type="match status" value="1"/>
</dbReference>
<feature type="domain" description="Fe/B12 periplasmic-binding" evidence="8">
    <location>
        <begin position="59"/>
        <end position="317"/>
    </location>
</feature>
<evidence type="ECO:0000256" key="1">
    <source>
        <dbReference type="ARBA" id="ARBA00004193"/>
    </source>
</evidence>
<comment type="similarity">
    <text evidence="2">Belongs to the bacterial solute-binding protein 8 family.</text>
</comment>
<keyword evidence="5" id="KW-0175">Coiled coil</keyword>
<sequence length="317" mass="35030">MRKFLSIFLVALVALVVAACGSNNESSSSKADEEKSSKTEEITVKHKLGETKVTKNPEKVVVFDFGALDSLDELGVDVAGVPQDSIPSYLSKYEEKKYENVGGLKEPDFEKISEINPDLIIISGRQASQYEEFSKIAPTIDLELDTTKYMDSFEQNQETLGKIFGKEKEVEKKIADVKAKMTEVKEKAEKSNKTGLIVLANEGKISAYGPNSRFGIIHDELGVKPADPNIEASTHGQSVSFEYILEKNPDYLFVIDRSAVVGGEASAKKTIENDLVKKTNAYKEDHIIYLNPNYWYLSGGGLLSVPEMAKEVEEGLK</sequence>
<feature type="chain" id="PRO_5046096315" evidence="7">
    <location>
        <begin position="19"/>
        <end position="317"/>
    </location>
</feature>
<dbReference type="InterPro" id="IPR051313">
    <property type="entry name" value="Bact_iron-sidero_bind"/>
</dbReference>
<dbReference type="SUPFAM" id="SSF53807">
    <property type="entry name" value="Helical backbone' metal receptor"/>
    <property type="match status" value="1"/>
</dbReference>
<dbReference type="Proteomes" id="UP000182762">
    <property type="component" value="Unassembled WGS sequence"/>
</dbReference>
<dbReference type="PANTHER" id="PTHR30532:SF28">
    <property type="entry name" value="PETROBACTIN-BINDING PROTEIN YCLQ"/>
    <property type="match status" value="1"/>
</dbReference>
<evidence type="ECO:0000256" key="5">
    <source>
        <dbReference type="SAM" id="Coils"/>
    </source>
</evidence>
<dbReference type="PANTHER" id="PTHR30532">
    <property type="entry name" value="IRON III DICITRATE-BINDING PERIPLASMIC PROTEIN"/>
    <property type="match status" value="1"/>
</dbReference>
<evidence type="ECO:0000259" key="8">
    <source>
        <dbReference type="PROSITE" id="PS50983"/>
    </source>
</evidence>
<feature type="signal peptide" evidence="7">
    <location>
        <begin position="1"/>
        <end position="18"/>
    </location>
</feature>
<feature type="compositionally biased region" description="Basic and acidic residues" evidence="6">
    <location>
        <begin position="30"/>
        <end position="43"/>
    </location>
</feature>
<comment type="caution">
    <text evidence="9">The sequence shown here is derived from an EMBL/GenBank/DDBJ whole genome shotgun (WGS) entry which is preliminary data.</text>
</comment>
<organism evidence="9 10">
    <name type="scientific">Priestia endophytica DSM 13796</name>
    <dbReference type="NCBI Taxonomy" id="1121089"/>
    <lineage>
        <taxon>Bacteria</taxon>
        <taxon>Bacillati</taxon>
        <taxon>Bacillota</taxon>
        <taxon>Bacilli</taxon>
        <taxon>Bacillales</taxon>
        <taxon>Bacillaceae</taxon>
        <taxon>Priestia</taxon>
    </lineage>
</organism>